<dbReference type="EMBL" id="JAVRHK010000018">
    <property type="protein sequence ID" value="MDT0678289.1"/>
    <property type="molecule type" value="Genomic_DNA"/>
</dbReference>
<dbReference type="InterPro" id="IPR005135">
    <property type="entry name" value="Endo/exonuclease/phosphatase"/>
</dbReference>
<sequence length="257" mass="29956">MKLMTYNIKYANENDGENSWSKRKAALTGLLRFYNPDILGLQEAMLGQLEYFQSNLNEYNYIGVGRKNGKTEGEFSPILYKSAKFEVLERGTFWLSETPEKPSTGWDAAYPRICTCAFFQNKKTGEKFWYFNTHFDHRGEEARKKSAELIYRKIEELNKDKFPVILSGDFNLEPHTDGIKYLGEKFLDSREISENGCFGPEKTFNAYEFHEEPINRIDYVFISREGVAVKKYGVLNNSYDQKYPSDHFPVLVELQLN</sequence>
<dbReference type="InterPro" id="IPR050410">
    <property type="entry name" value="CCR4/nocturin_mRNA_transcr"/>
</dbReference>
<dbReference type="RefSeq" id="WP_311504625.1">
    <property type="nucleotide sequence ID" value="NZ_JAVRHK010000018.1"/>
</dbReference>
<dbReference type="CDD" id="cd09083">
    <property type="entry name" value="EEP-1"/>
    <property type="match status" value="1"/>
</dbReference>
<gene>
    <name evidence="2" type="ORF">RM539_17025</name>
</gene>
<dbReference type="PANTHER" id="PTHR12121:SF36">
    <property type="entry name" value="ENDONUCLEASE_EXONUCLEASE_PHOSPHATASE DOMAIN-CONTAINING PROTEIN"/>
    <property type="match status" value="1"/>
</dbReference>
<evidence type="ECO:0000313" key="3">
    <source>
        <dbReference type="Proteomes" id="UP001262582"/>
    </source>
</evidence>
<evidence type="ECO:0000313" key="2">
    <source>
        <dbReference type="EMBL" id="MDT0678289.1"/>
    </source>
</evidence>
<protein>
    <submittedName>
        <fullName evidence="2">Endonuclease/exonuclease/phosphatase family protein</fullName>
    </submittedName>
</protein>
<dbReference type="SUPFAM" id="SSF56219">
    <property type="entry name" value="DNase I-like"/>
    <property type="match status" value="1"/>
</dbReference>
<keyword evidence="2" id="KW-0378">Hydrolase</keyword>
<keyword evidence="2" id="KW-0540">Nuclease</keyword>
<dbReference type="Pfam" id="PF03372">
    <property type="entry name" value="Exo_endo_phos"/>
    <property type="match status" value="1"/>
</dbReference>
<comment type="caution">
    <text evidence="2">The sequence shown here is derived from an EMBL/GenBank/DDBJ whole genome shotgun (WGS) entry which is preliminary data.</text>
</comment>
<keyword evidence="2" id="KW-0255">Endonuclease</keyword>
<feature type="domain" description="Endonuclease/exonuclease/phosphatase" evidence="1">
    <location>
        <begin position="4"/>
        <end position="247"/>
    </location>
</feature>
<evidence type="ECO:0000259" key="1">
    <source>
        <dbReference type="Pfam" id="PF03372"/>
    </source>
</evidence>
<proteinExistence type="predicted"/>
<name>A0ABU3DAA0_9FLAO</name>
<organism evidence="2 3">
    <name type="scientific">Autumnicola musiva</name>
    <dbReference type="NCBI Taxonomy" id="3075589"/>
    <lineage>
        <taxon>Bacteria</taxon>
        <taxon>Pseudomonadati</taxon>
        <taxon>Bacteroidota</taxon>
        <taxon>Flavobacteriia</taxon>
        <taxon>Flavobacteriales</taxon>
        <taxon>Flavobacteriaceae</taxon>
        <taxon>Autumnicola</taxon>
    </lineage>
</organism>
<accession>A0ABU3DAA0</accession>
<reference evidence="2 3" key="1">
    <citation type="submission" date="2023-09" db="EMBL/GenBank/DDBJ databases">
        <authorList>
            <person name="Rey-Velasco X."/>
        </authorList>
    </citation>
    <scope>NUCLEOTIDE SEQUENCE [LARGE SCALE GENOMIC DNA]</scope>
    <source>
        <strain evidence="2 3">F117</strain>
    </source>
</reference>
<dbReference type="PANTHER" id="PTHR12121">
    <property type="entry name" value="CARBON CATABOLITE REPRESSOR PROTEIN 4"/>
    <property type="match status" value="1"/>
</dbReference>
<dbReference type="GO" id="GO:0004519">
    <property type="term" value="F:endonuclease activity"/>
    <property type="evidence" value="ECO:0007669"/>
    <property type="project" value="UniProtKB-KW"/>
</dbReference>
<keyword evidence="3" id="KW-1185">Reference proteome</keyword>
<dbReference type="Proteomes" id="UP001262582">
    <property type="component" value="Unassembled WGS sequence"/>
</dbReference>
<dbReference type="Gene3D" id="3.60.10.10">
    <property type="entry name" value="Endonuclease/exonuclease/phosphatase"/>
    <property type="match status" value="1"/>
</dbReference>
<dbReference type="InterPro" id="IPR036691">
    <property type="entry name" value="Endo/exonu/phosph_ase_sf"/>
</dbReference>